<dbReference type="InterPro" id="IPR034660">
    <property type="entry name" value="DinB/YfiT-like"/>
</dbReference>
<sequence length="193" mass="21309">MDICKELTDQLQWHWENQARPRLDGLTDEEYFWEPVPGCWSVRPRGMGSAPLQVGGGDYVIEFAIPEPVPAPVTTIAWRFGHILVGVLGQRLASHFGGAPVTYETFHYPATAADALEQLDVMYADWSRAVSDLSLEEMSRAVGPAEGPFAEAPMGALVQHINREMIHHLSEMALLRDLWAHRFAGEVTSAAGA</sequence>
<dbReference type="RefSeq" id="WP_167993661.1">
    <property type="nucleotide sequence ID" value="NZ_JAATJL010000001.1"/>
</dbReference>
<dbReference type="EMBL" id="JAATJL010000001">
    <property type="protein sequence ID" value="NJC22843.1"/>
    <property type="molecule type" value="Genomic_DNA"/>
</dbReference>
<protein>
    <recommendedName>
        <fullName evidence="1">DinB-like domain-containing protein</fullName>
    </recommendedName>
</protein>
<keyword evidence="3" id="KW-1185">Reference proteome</keyword>
<dbReference type="InterPro" id="IPR024775">
    <property type="entry name" value="DinB-like"/>
</dbReference>
<accession>A0A846RI56</accession>
<evidence type="ECO:0000259" key="1">
    <source>
        <dbReference type="Pfam" id="PF12867"/>
    </source>
</evidence>
<feature type="domain" description="DinB-like" evidence="1">
    <location>
        <begin position="10"/>
        <end position="172"/>
    </location>
</feature>
<dbReference type="Pfam" id="PF12867">
    <property type="entry name" value="DinB_2"/>
    <property type="match status" value="1"/>
</dbReference>
<name>A0A846RI56_9MICC</name>
<gene>
    <name evidence="2" type="ORF">BJ994_001919</name>
</gene>
<dbReference type="AlphaFoldDB" id="A0A846RI56"/>
<proteinExistence type="predicted"/>
<dbReference type="Proteomes" id="UP000547458">
    <property type="component" value="Unassembled WGS sequence"/>
</dbReference>
<reference evidence="2 3" key="1">
    <citation type="submission" date="2020-03" db="EMBL/GenBank/DDBJ databases">
        <title>Sequencing the genomes of 1000 actinobacteria strains.</title>
        <authorList>
            <person name="Klenk H.-P."/>
        </authorList>
    </citation>
    <scope>NUCLEOTIDE SEQUENCE [LARGE SCALE GENOMIC DNA]</scope>
    <source>
        <strain evidence="2 3">DSM 16403</strain>
    </source>
</reference>
<evidence type="ECO:0000313" key="2">
    <source>
        <dbReference type="EMBL" id="NJC22843.1"/>
    </source>
</evidence>
<organism evidence="2 3">
    <name type="scientific">Arthrobacter pigmenti</name>
    <dbReference type="NCBI Taxonomy" id="271432"/>
    <lineage>
        <taxon>Bacteria</taxon>
        <taxon>Bacillati</taxon>
        <taxon>Actinomycetota</taxon>
        <taxon>Actinomycetes</taxon>
        <taxon>Micrococcales</taxon>
        <taxon>Micrococcaceae</taxon>
        <taxon>Arthrobacter</taxon>
    </lineage>
</organism>
<evidence type="ECO:0000313" key="3">
    <source>
        <dbReference type="Proteomes" id="UP000547458"/>
    </source>
</evidence>
<dbReference type="SUPFAM" id="SSF109854">
    <property type="entry name" value="DinB/YfiT-like putative metalloenzymes"/>
    <property type="match status" value="1"/>
</dbReference>
<comment type="caution">
    <text evidence="2">The sequence shown here is derived from an EMBL/GenBank/DDBJ whole genome shotgun (WGS) entry which is preliminary data.</text>
</comment>